<feature type="transmembrane region" description="Helical" evidence="1">
    <location>
        <begin position="124"/>
        <end position="147"/>
    </location>
</feature>
<dbReference type="AlphaFoldDB" id="A0A2S8RAS8"/>
<gene>
    <name evidence="2" type="ORF">B9R14_09175</name>
</gene>
<dbReference type="EMBL" id="NEMB01000003">
    <property type="protein sequence ID" value="PQQ66898.1"/>
    <property type="molecule type" value="Genomic_DNA"/>
</dbReference>
<evidence type="ECO:0000313" key="2">
    <source>
        <dbReference type="EMBL" id="PQQ66898.1"/>
    </source>
</evidence>
<feature type="transmembrane region" description="Helical" evidence="1">
    <location>
        <begin position="192"/>
        <end position="216"/>
    </location>
</feature>
<feature type="transmembrane region" description="Helical" evidence="1">
    <location>
        <begin position="50"/>
        <end position="71"/>
    </location>
</feature>
<feature type="transmembrane region" description="Helical" evidence="1">
    <location>
        <begin position="98"/>
        <end position="118"/>
    </location>
</feature>
<dbReference type="Proteomes" id="UP000239720">
    <property type="component" value="Unassembled WGS sequence"/>
</dbReference>
<protein>
    <recommendedName>
        <fullName evidence="4">ABC-2 family transporter protein</fullName>
    </recommendedName>
</protein>
<organism evidence="2 3">
    <name type="scientific">Acetivibrio saccincola</name>
    <dbReference type="NCBI Taxonomy" id="1677857"/>
    <lineage>
        <taxon>Bacteria</taxon>
        <taxon>Bacillati</taxon>
        <taxon>Bacillota</taxon>
        <taxon>Clostridia</taxon>
        <taxon>Eubacteriales</taxon>
        <taxon>Oscillospiraceae</taxon>
        <taxon>Acetivibrio</taxon>
    </lineage>
</organism>
<proteinExistence type="predicted"/>
<feature type="transmembrane region" description="Helical" evidence="1">
    <location>
        <begin position="20"/>
        <end position="38"/>
    </location>
</feature>
<evidence type="ECO:0008006" key="4">
    <source>
        <dbReference type="Google" id="ProtNLM"/>
    </source>
</evidence>
<sequence length="224" mass="25645">MDKQMNKMVPLIFDIKTVRLGGYFTLFALFAVFIYHFKLAGGSATKYESLQTWVFLLSAVGALAWILPAYFEIVNPDSKELMLSLPINSFKFGFLRMLRLYTIYVLFILSVFTFIYIISDNTRLGFGIVEGALIAGALFFLSGLGLASLLLTRQVVIGSAVPIGWVAVSYFFRGGGQWYLHPCQWIRPKPFVPYWKFVVALWIAGLIFHIIFTFLLKRREYLMK</sequence>
<keyword evidence="1" id="KW-0812">Transmembrane</keyword>
<accession>A0A2S8RAS8</accession>
<evidence type="ECO:0000256" key="1">
    <source>
        <dbReference type="SAM" id="Phobius"/>
    </source>
</evidence>
<reference evidence="2 3" key="1">
    <citation type="journal article" date="2018" name="Syst. Appl. Microbiol.">
        <title>Characterization and high-quality draft genome sequence of Herbivorax saccincola A7, an anaerobic, alkaliphilic, thermophilic, cellulolytic, and xylanolytic bacterium.</title>
        <authorList>
            <person name="Aikawa S."/>
            <person name="Baramee S."/>
            <person name="Sermsathanaswadi J."/>
            <person name="Thianheng P."/>
            <person name="Tachaapaikoon C."/>
            <person name="Shikata A."/>
            <person name="Waeonukul R."/>
            <person name="Pason P."/>
            <person name="Ratanakhanokchai K."/>
            <person name="Kosugi A."/>
        </authorList>
    </citation>
    <scope>NUCLEOTIDE SEQUENCE [LARGE SCALE GENOMIC DNA]</scope>
    <source>
        <strain evidence="2 3">A7</strain>
    </source>
</reference>
<evidence type="ECO:0000313" key="3">
    <source>
        <dbReference type="Proteomes" id="UP000239720"/>
    </source>
</evidence>
<name>A0A2S8RAS8_9FIRM</name>
<comment type="caution">
    <text evidence="2">The sequence shown here is derived from an EMBL/GenBank/DDBJ whole genome shotgun (WGS) entry which is preliminary data.</text>
</comment>
<dbReference type="RefSeq" id="WP_105368106.1">
    <property type="nucleotide sequence ID" value="NZ_NEMB01000003.1"/>
</dbReference>
<keyword evidence="1" id="KW-0472">Membrane</keyword>
<keyword evidence="1" id="KW-1133">Transmembrane helix</keyword>
<feature type="transmembrane region" description="Helical" evidence="1">
    <location>
        <begin position="154"/>
        <end position="172"/>
    </location>
</feature>